<gene>
    <name evidence="1" type="ORF">D3272_01300</name>
</gene>
<protein>
    <submittedName>
        <fullName evidence="1">Uncharacterized protein</fullName>
    </submittedName>
</protein>
<sequence>MTENGPTSKMFAVFNALRERLSAADLTYAPAAYRDDAMSLLVNEPGHYWEIDVLADGSVDVEVYVSQGLSEDPMGDIDRLIQRNSDEDLLPPPSERN</sequence>
<organism evidence="1 2">
    <name type="scientific">Lichenibacterium ramalinae</name>
    <dbReference type="NCBI Taxonomy" id="2316527"/>
    <lineage>
        <taxon>Bacteria</taxon>
        <taxon>Pseudomonadati</taxon>
        <taxon>Pseudomonadota</taxon>
        <taxon>Alphaproteobacteria</taxon>
        <taxon>Hyphomicrobiales</taxon>
        <taxon>Lichenihabitantaceae</taxon>
        <taxon>Lichenibacterium</taxon>
    </lineage>
</organism>
<keyword evidence="2" id="KW-1185">Reference proteome</keyword>
<reference evidence="1 2" key="2">
    <citation type="submission" date="2019-02" db="EMBL/GenBank/DDBJ databases">
        <title>'Lichenibacterium ramalinii' gen. nov. sp. nov., 'Lichenibacterium minor' gen. nov. sp. nov.</title>
        <authorList>
            <person name="Pankratov T."/>
        </authorList>
    </citation>
    <scope>NUCLEOTIDE SEQUENCE [LARGE SCALE GENOMIC DNA]</scope>
    <source>
        <strain evidence="1 2">RmlP001</strain>
    </source>
</reference>
<name>A0A4Q2RKJ1_9HYPH</name>
<evidence type="ECO:0000313" key="1">
    <source>
        <dbReference type="EMBL" id="RYB07793.1"/>
    </source>
</evidence>
<accession>A0A4Q2RKJ1</accession>
<dbReference type="AlphaFoldDB" id="A0A4Q2RKJ1"/>
<proteinExistence type="predicted"/>
<dbReference type="Proteomes" id="UP000289411">
    <property type="component" value="Unassembled WGS sequence"/>
</dbReference>
<dbReference type="EMBL" id="QYBC01000001">
    <property type="protein sequence ID" value="RYB07793.1"/>
    <property type="molecule type" value="Genomic_DNA"/>
</dbReference>
<reference evidence="1 2" key="1">
    <citation type="submission" date="2018-09" db="EMBL/GenBank/DDBJ databases">
        <authorList>
            <person name="Grouzdev D.S."/>
            <person name="Krutkina M.S."/>
        </authorList>
    </citation>
    <scope>NUCLEOTIDE SEQUENCE [LARGE SCALE GENOMIC DNA]</scope>
    <source>
        <strain evidence="1 2">RmlP001</strain>
    </source>
</reference>
<evidence type="ECO:0000313" key="2">
    <source>
        <dbReference type="Proteomes" id="UP000289411"/>
    </source>
</evidence>
<comment type="caution">
    <text evidence="1">The sequence shown here is derived from an EMBL/GenBank/DDBJ whole genome shotgun (WGS) entry which is preliminary data.</text>
</comment>